<dbReference type="Gene3D" id="3.40.50.620">
    <property type="entry name" value="HUPs"/>
    <property type="match status" value="1"/>
</dbReference>
<dbReference type="PANTHER" id="PTHR46268">
    <property type="entry name" value="STRESS RESPONSE PROTEIN NHAX"/>
    <property type="match status" value="1"/>
</dbReference>
<dbReference type="PANTHER" id="PTHR46268:SF6">
    <property type="entry name" value="UNIVERSAL STRESS PROTEIN UP12"/>
    <property type="match status" value="1"/>
</dbReference>
<dbReference type="SUPFAM" id="SSF52402">
    <property type="entry name" value="Adenine nucleotide alpha hydrolases-like"/>
    <property type="match status" value="1"/>
</dbReference>
<dbReference type="InterPro" id="IPR006016">
    <property type="entry name" value="UspA"/>
</dbReference>
<accession>L9X014</accession>
<dbReference type="STRING" id="1227499.C493_11827"/>
<gene>
    <name evidence="3" type="ORF">C493_11827</name>
</gene>
<comment type="caution">
    <text evidence="3">The sequence shown here is derived from an EMBL/GenBank/DDBJ whole genome shotgun (WGS) entry which is preliminary data.</text>
</comment>
<comment type="similarity">
    <text evidence="1">Belongs to the universal stress protein A family.</text>
</comment>
<dbReference type="Proteomes" id="UP000011602">
    <property type="component" value="Unassembled WGS sequence"/>
</dbReference>
<protein>
    <submittedName>
        <fullName evidence="3">UspA domain-containing protein</fullName>
    </submittedName>
</protein>
<dbReference type="PATRIC" id="fig|1227499.3.peg.2417"/>
<evidence type="ECO:0000259" key="2">
    <source>
        <dbReference type="Pfam" id="PF00582"/>
    </source>
</evidence>
<dbReference type="OrthoDB" id="281037at2157"/>
<evidence type="ECO:0000313" key="4">
    <source>
        <dbReference type="Proteomes" id="UP000011602"/>
    </source>
</evidence>
<feature type="domain" description="UspA" evidence="2">
    <location>
        <begin position="3"/>
        <end position="138"/>
    </location>
</feature>
<dbReference type="AlphaFoldDB" id="L9X014"/>
<sequence length="140" mass="15291">MYTILMPVKSERSLEAADYVAALPNSTETVEVVVLSVFEEFEAADEAGVVRSADLYDEVDLPSEVTDVARALEDRGIDVTVRREHGDPVAEILRVAEEVDADTIAMAGQDRSPTGKVLFGSVIQSVLLESDRPVTVLRRE</sequence>
<proteinExistence type="inferred from homology"/>
<keyword evidence="4" id="KW-1185">Reference proteome</keyword>
<name>L9X014_9EURY</name>
<reference evidence="3 4" key="1">
    <citation type="journal article" date="2014" name="PLoS Genet.">
        <title>Phylogenetically driven sequencing of extremely halophilic archaea reveals strategies for static and dynamic osmo-response.</title>
        <authorList>
            <person name="Becker E.A."/>
            <person name="Seitzer P.M."/>
            <person name="Tritt A."/>
            <person name="Larsen D."/>
            <person name="Krusor M."/>
            <person name="Yao A.I."/>
            <person name="Wu D."/>
            <person name="Madern D."/>
            <person name="Eisen J.A."/>
            <person name="Darling A.E."/>
            <person name="Facciotti M.T."/>
        </authorList>
    </citation>
    <scope>NUCLEOTIDE SEQUENCE [LARGE SCALE GENOMIC DNA]</scope>
    <source>
        <strain evidence="3 4">JCM 12255</strain>
    </source>
</reference>
<dbReference type="eggNOG" id="arCOG03050">
    <property type="taxonomic scope" value="Archaea"/>
</dbReference>
<organism evidence="3 4">
    <name type="scientific">Natronolimnohabitans innermongolicus JCM 12255</name>
    <dbReference type="NCBI Taxonomy" id="1227499"/>
    <lineage>
        <taxon>Archaea</taxon>
        <taxon>Methanobacteriati</taxon>
        <taxon>Methanobacteriota</taxon>
        <taxon>Stenosarchaea group</taxon>
        <taxon>Halobacteria</taxon>
        <taxon>Halobacteriales</taxon>
        <taxon>Natrialbaceae</taxon>
        <taxon>Natronolimnohabitans</taxon>
    </lineage>
</organism>
<dbReference type="Pfam" id="PF00582">
    <property type="entry name" value="Usp"/>
    <property type="match status" value="1"/>
</dbReference>
<dbReference type="InterPro" id="IPR014729">
    <property type="entry name" value="Rossmann-like_a/b/a_fold"/>
</dbReference>
<evidence type="ECO:0000256" key="1">
    <source>
        <dbReference type="ARBA" id="ARBA00008791"/>
    </source>
</evidence>
<evidence type="ECO:0000313" key="3">
    <source>
        <dbReference type="EMBL" id="ELY55035.1"/>
    </source>
</evidence>
<dbReference type="EMBL" id="AOHZ01000052">
    <property type="protein sequence ID" value="ELY55035.1"/>
    <property type="molecule type" value="Genomic_DNA"/>
</dbReference>
<dbReference type="CDD" id="cd00293">
    <property type="entry name" value="USP-like"/>
    <property type="match status" value="1"/>
</dbReference>
<dbReference type="RefSeq" id="WP_007259645.1">
    <property type="nucleotide sequence ID" value="NZ_AOHZ01000052.1"/>
</dbReference>